<gene>
    <name evidence="1" type="ORF">DSTB1V02_LOCUS11112</name>
</gene>
<dbReference type="EMBL" id="LR902990">
    <property type="protein sequence ID" value="CAD7251345.1"/>
    <property type="molecule type" value="Genomic_DNA"/>
</dbReference>
<dbReference type="EMBL" id="CAJPEV010003473">
    <property type="protein sequence ID" value="CAG0899834.1"/>
    <property type="molecule type" value="Genomic_DNA"/>
</dbReference>
<sequence>MDNSITQSLENFERTVQYAGAKVTGWLREETGEMPGIFFYESIADLAGIMTVFEFHVADDDVLHVRGTTFDPLDPGVVLAEEILQCRLGGAARFYAAAYDRVELMDYESVVEAQTRGGKLAVQIDFGGCVDWTGGVNLTGVMTGAYLHDLFDFVPEGEPSSIFTSLLSPTMEEIALVSGMTAALLGSAHALKSDPASGVAYESFDVFVFESGNPMVIPGYWRIDESGDWGNDFGAAFMDCPFGRGVRIFQEV</sequence>
<reference evidence="1" key="1">
    <citation type="submission" date="2020-11" db="EMBL/GenBank/DDBJ databases">
        <authorList>
            <person name="Tran Van P."/>
        </authorList>
    </citation>
    <scope>NUCLEOTIDE SEQUENCE</scope>
</reference>
<dbReference type="AlphaFoldDB" id="A0A7R9ACH8"/>
<protein>
    <submittedName>
        <fullName evidence="1">Uncharacterized protein</fullName>
    </submittedName>
</protein>
<organism evidence="1">
    <name type="scientific">Darwinula stevensoni</name>
    <dbReference type="NCBI Taxonomy" id="69355"/>
    <lineage>
        <taxon>Eukaryota</taxon>
        <taxon>Metazoa</taxon>
        <taxon>Ecdysozoa</taxon>
        <taxon>Arthropoda</taxon>
        <taxon>Crustacea</taxon>
        <taxon>Oligostraca</taxon>
        <taxon>Ostracoda</taxon>
        <taxon>Podocopa</taxon>
        <taxon>Podocopida</taxon>
        <taxon>Darwinulocopina</taxon>
        <taxon>Darwinuloidea</taxon>
        <taxon>Darwinulidae</taxon>
        <taxon>Darwinula</taxon>
    </lineage>
</organism>
<accession>A0A7R9ACH8</accession>
<keyword evidence="2" id="KW-1185">Reference proteome</keyword>
<evidence type="ECO:0000313" key="1">
    <source>
        <dbReference type="EMBL" id="CAD7251345.1"/>
    </source>
</evidence>
<proteinExistence type="predicted"/>
<name>A0A7R9ACH8_9CRUS</name>
<dbReference type="Proteomes" id="UP000677054">
    <property type="component" value="Unassembled WGS sequence"/>
</dbReference>
<evidence type="ECO:0000313" key="2">
    <source>
        <dbReference type="Proteomes" id="UP000677054"/>
    </source>
</evidence>